<dbReference type="InterPro" id="IPR051549">
    <property type="entry name" value="PEP_Utilizing_Enz"/>
</dbReference>
<feature type="domain" description="Pyruvate phosphate dikinase AMP/ATP-binding" evidence="2">
    <location>
        <begin position="12"/>
        <end position="288"/>
    </location>
</feature>
<feature type="domain" description="PEP-utilising enzyme mobile" evidence="1">
    <location>
        <begin position="334"/>
        <end position="404"/>
    </location>
</feature>
<dbReference type="InterPro" id="IPR002192">
    <property type="entry name" value="PPDK_AMP/ATP-bd"/>
</dbReference>
<dbReference type="Pfam" id="PF01326">
    <property type="entry name" value="PPDK_N"/>
    <property type="match status" value="1"/>
</dbReference>
<evidence type="ECO:0000313" key="3">
    <source>
        <dbReference type="EMBL" id="XBX80548.1"/>
    </source>
</evidence>
<dbReference type="AlphaFoldDB" id="A0AAU7W269"/>
<dbReference type="Gene3D" id="3.50.30.10">
    <property type="entry name" value="Phosphohistidine domain"/>
    <property type="match status" value="1"/>
</dbReference>
<dbReference type="GO" id="GO:0005524">
    <property type="term" value="F:ATP binding"/>
    <property type="evidence" value="ECO:0007669"/>
    <property type="project" value="InterPro"/>
</dbReference>
<dbReference type="SUPFAM" id="SSF56059">
    <property type="entry name" value="Glutathione synthetase ATP-binding domain-like"/>
    <property type="match status" value="1"/>
</dbReference>
<dbReference type="RefSeq" id="WP_350353349.1">
    <property type="nucleotide sequence ID" value="NZ_CP158357.1"/>
</dbReference>
<sequence>MNIVDLIDAEHSTVGGKAAPLAELARAGFDVPSGFVVPATTYQAAATALGLTELSNDHADEARSRILSSRLPDGVTDDVSRALKRITEGASTDYVAVRSSSIAEDSDDASAAGQHDSVLALRGTEQVCQAILTCWASLWTERAVAYQARQASQAALGMAVIVQRFVDANVSGVMFTGATTAIEATWGIGERLVSGHITPDSWRITDSGIVERRRGSKTERTDRRDGQLVTRHTASTEQEELCLTDRDVLRLRALGEEVSSTLGGPRDIEWAIGDDTIWVLQARPITALVPDSPAPALASTADGCITTTGKPASPGIATGPVRLVRGPADFPKVKRGDVLVCQHTDPAWTPLFTIASAVVTETGGVLSHAAIVAREVGIPAVLAIPRATELLTPSSTVTVNGNTGHIVVEQ</sequence>
<evidence type="ECO:0000259" key="1">
    <source>
        <dbReference type="Pfam" id="PF00391"/>
    </source>
</evidence>
<dbReference type="Gene3D" id="3.30.470.20">
    <property type="entry name" value="ATP-grasp fold, B domain"/>
    <property type="match status" value="1"/>
</dbReference>
<dbReference type="PANTHER" id="PTHR43615:SF1">
    <property type="entry name" value="PPDK_N DOMAIN-CONTAINING PROTEIN"/>
    <property type="match status" value="1"/>
</dbReference>
<accession>A0AAU7W269</accession>
<dbReference type="Gene3D" id="3.30.1490.20">
    <property type="entry name" value="ATP-grasp fold, A domain"/>
    <property type="match status" value="1"/>
</dbReference>
<dbReference type="Pfam" id="PF00391">
    <property type="entry name" value="PEP-utilizers"/>
    <property type="match status" value="1"/>
</dbReference>
<organism evidence="3">
    <name type="scientific">Microbacterium sp. A8/3-1</name>
    <dbReference type="NCBI Taxonomy" id="3160749"/>
    <lineage>
        <taxon>Bacteria</taxon>
        <taxon>Bacillati</taxon>
        <taxon>Actinomycetota</taxon>
        <taxon>Actinomycetes</taxon>
        <taxon>Micrococcales</taxon>
        <taxon>Microbacteriaceae</taxon>
        <taxon>Microbacterium</taxon>
    </lineage>
</organism>
<protein>
    <submittedName>
        <fullName evidence="3">PEP/pyruvate-binding domain-containing protein</fullName>
    </submittedName>
</protein>
<reference evidence="3" key="1">
    <citation type="submission" date="2024-06" db="EMBL/GenBank/DDBJ databases">
        <title>Draft genome sequence of Microbacterium sp. strain A8/3-1, isolated from Oxytropis tragacanthoides Fisch. ex DC. Root nodules in the Altai region of Russia.</title>
        <authorList>
            <person name="Sazanova A."/>
            <person name="Guro P."/>
            <person name="Kuznetsova I."/>
            <person name="Belimov A."/>
            <person name="Safronova V."/>
        </authorList>
    </citation>
    <scope>NUCLEOTIDE SEQUENCE</scope>
    <source>
        <strain evidence="3">A8/3-1</strain>
    </source>
</reference>
<dbReference type="SUPFAM" id="SSF52009">
    <property type="entry name" value="Phosphohistidine domain"/>
    <property type="match status" value="1"/>
</dbReference>
<dbReference type="InterPro" id="IPR036637">
    <property type="entry name" value="Phosphohistidine_dom_sf"/>
</dbReference>
<dbReference type="InterPro" id="IPR013815">
    <property type="entry name" value="ATP_grasp_subdomain_1"/>
</dbReference>
<gene>
    <name evidence="3" type="ORF">ABS642_10785</name>
</gene>
<proteinExistence type="predicted"/>
<dbReference type="GO" id="GO:0016301">
    <property type="term" value="F:kinase activity"/>
    <property type="evidence" value="ECO:0007669"/>
    <property type="project" value="InterPro"/>
</dbReference>
<dbReference type="PANTHER" id="PTHR43615">
    <property type="entry name" value="PHOSPHOENOLPYRUVATE SYNTHASE-RELATED"/>
    <property type="match status" value="1"/>
</dbReference>
<name>A0AAU7W269_9MICO</name>
<evidence type="ECO:0000259" key="2">
    <source>
        <dbReference type="Pfam" id="PF01326"/>
    </source>
</evidence>
<dbReference type="EMBL" id="CP158357">
    <property type="protein sequence ID" value="XBX80548.1"/>
    <property type="molecule type" value="Genomic_DNA"/>
</dbReference>
<dbReference type="InterPro" id="IPR008279">
    <property type="entry name" value="PEP-util_enz_mobile_dom"/>
</dbReference>